<protein>
    <recommendedName>
        <fullName evidence="3">Aspartyl-phosphate phosphatase Spo0E family protein</fullName>
    </recommendedName>
</protein>
<organism evidence="1 2">
    <name type="scientific">Bacteroides ovatus</name>
    <dbReference type="NCBI Taxonomy" id="28116"/>
    <lineage>
        <taxon>Bacteria</taxon>
        <taxon>Pseudomonadati</taxon>
        <taxon>Bacteroidota</taxon>
        <taxon>Bacteroidia</taxon>
        <taxon>Bacteroidales</taxon>
        <taxon>Bacteroidaceae</taxon>
        <taxon>Bacteroides</taxon>
    </lineage>
</organism>
<gene>
    <name evidence="1" type="ORF">PO382_15595</name>
</gene>
<proteinExistence type="predicted"/>
<sequence length="54" mass="6385">MIDETLEEEIERIKQKLSDYLRLANLIGASGEEQERQIDIMLDDLIILLKQRNK</sequence>
<dbReference type="RefSeq" id="WP_171036017.1">
    <property type="nucleotide sequence ID" value="NZ_JADMTR010000019.1"/>
</dbReference>
<evidence type="ECO:0008006" key="3">
    <source>
        <dbReference type="Google" id="ProtNLM"/>
    </source>
</evidence>
<reference evidence="1" key="1">
    <citation type="submission" date="2022-10" db="EMBL/GenBank/DDBJ databases">
        <title>Human gut microbiome strain richness.</title>
        <authorList>
            <person name="Chen-Liaw A."/>
        </authorList>
    </citation>
    <scope>NUCLEOTIDE SEQUENCE</scope>
    <source>
        <strain evidence="1">BSD2780120875st1_E1_BSD2780120875_150330</strain>
    </source>
</reference>
<accession>A0AAW6HH76</accession>
<name>A0AAW6HH76_BACOV</name>
<dbReference type="AlphaFoldDB" id="A0AAW6HH76"/>
<comment type="caution">
    <text evidence="1">The sequence shown here is derived from an EMBL/GenBank/DDBJ whole genome shotgun (WGS) entry which is preliminary data.</text>
</comment>
<evidence type="ECO:0000313" key="2">
    <source>
        <dbReference type="Proteomes" id="UP001219389"/>
    </source>
</evidence>
<dbReference type="EMBL" id="JAQNZF010000020">
    <property type="protein sequence ID" value="MDC2743648.1"/>
    <property type="molecule type" value="Genomic_DNA"/>
</dbReference>
<dbReference type="Proteomes" id="UP001219389">
    <property type="component" value="Unassembled WGS sequence"/>
</dbReference>
<evidence type="ECO:0000313" key="1">
    <source>
        <dbReference type="EMBL" id="MDC2743648.1"/>
    </source>
</evidence>